<dbReference type="InterPro" id="IPR050547">
    <property type="entry name" value="DEAD_box_RNA_helicases"/>
</dbReference>
<proteinExistence type="inferred from homology"/>
<keyword evidence="9" id="KW-1185">Reference proteome</keyword>
<keyword evidence="4 5" id="KW-0067">ATP-binding</keyword>
<dbReference type="CDD" id="cd18787">
    <property type="entry name" value="SF2_C_DEAD"/>
    <property type="match status" value="1"/>
</dbReference>
<evidence type="ECO:0000313" key="8">
    <source>
        <dbReference type="EMBL" id="KAB1437613.1"/>
    </source>
</evidence>
<dbReference type="GO" id="GO:0003724">
    <property type="term" value="F:RNA helicase activity"/>
    <property type="evidence" value="ECO:0007669"/>
    <property type="project" value="TreeGrafter"/>
</dbReference>
<keyword evidence="1 5" id="KW-0547">Nucleotide-binding</keyword>
<dbReference type="OrthoDB" id="9805696at2"/>
<dbReference type="Gene3D" id="3.40.50.300">
    <property type="entry name" value="P-loop containing nucleotide triphosphate hydrolases"/>
    <property type="match status" value="2"/>
</dbReference>
<dbReference type="Pfam" id="PF00271">
    <property type="entry name" value="Helicase_C"/>
    <property type="match status" value="1"/>
</dbReference>
<reference evidence="8 9" key="2">
    <citation type="submission" date="2020-02" db="EMBL/GenBank/DDBJ databases">
        <title>Candidatus Galacturonibacter soehngenii shows hetero-acetogenic catabolism of galacturonic acid but lacks a canonical carbon monoxide dehydrogenase/acetyl-CoA synthase complex.</title>
        <authorList>
            <person name="Diender M."/>
            <person name="Stouten G.R."/>
            <person name="Petersen J.F."/>
            <person name="Nielsen P.H."/>
            <person name="Dueholm M.S."/>
            <person name="Pronk J.T."/>
            <person name="Van Loosdrecht M.C.M."/>
        </authorList>
    </citation>
    <scope>NUCLEOTIDE SEQUENCE [LARGE SCALE GENOMIC DNA]</scope>
    <source>
        <strain evidence="8">GalUA</strain>
    </source>
</reference>
<dbReference type="GO" id="GO:0016787">
    <property type="term" value="F:hydrolase activity"/>
    <property type="evidence" value="ECO:0007669"/>
    <property type="project" value="UniProtKB-KW"/>
</dbReference>
<dbReference type="CDD" id="cd00268">
    <property type="entry name" value="DEADc"/>
    <property type="match status" value="1"/>
</dbReference>
<dbReference type="EMBL" id="WAGX01000005">
    <property type="protein sequence ID" value="KAB1437613.1"/>
    <property type="molecule type" value="Genomic_DNA"/>
</dbReference>
<evidence type="ECO:0000256" key="1">
    <source>
        <dbReference type="ARBA" id="ARBA00022741"/>
    </source>
</evidence>
<sequence length="379" mass="42669">MDFKEFGLDKVVIEALKKEKIVKANEVQQKVFEADEKRDLIVQSETGSGKTLAYLLPIYKTLIPVEKGLQAIVLVPTHELALQVNRQVQSLSKNSGLAIEAATIVGDVNINRQIEKLKEKPQIVIGTTGRILELIKKKKITAHTVKTIVIDEADKMLDKNNLEGVKAVVKCCMRDTKILMFSASMSKIAIDTGKEILKDPLIISLSKSNKTAIPKNIKHIYFTVDRRDKLEMLRKLANSIKPKKAMVFINKVSDIEELTEKLKYHHYNADCIHGSNVKKDRKKVIDAFKSNKLQLLIATDIAARGLHFEDVDTIFNISISENENDYLHRAGRCGRNGKEGLSVLIVTQKEVSLIKKYEKKFGIKIHPYSIAKGKISESK</sequence>
<dbReference type="PANTHER" id="PTHR47963:SF7">
    <property type="entry name" value="ATP-DEPENDENT RNA HELICASE YFML-RELATED"/>
    <property type="match status" value="1"/>
</dbReference>
<feature type="domain" description="Helicase C-terminal" evidence="7">
    <location>
        <begin position="232"/>
        <end position="376"/>
    </location>
</feature>
<dbReference type="PROSITE" id="PS51192">
    <property type="entry name" value="HELICASE_ATP_BIND_1"/>
    <property type="match status" value="1"/>
</dbReference>
<dbReference type="PROSITE" id="PS51194">
    <property type="entry name" value="HELICASE_CTER"/>
    <property type="match status" value="1"/>
</dbReference>
<dbReference type="InterPro" id="IPR044742">
    <property type="entry name" value="DEAD/DEAH_RhlB"/>
</dbReference>
<dbReference type="PANTHER" id="PTHR47963">
    <property type="entry name" value="DEAD-BOX ATP-DEPENDENT RNA HELICASE 47, MITOCHONDRIAL"/>
    <property type="match status" value="1"/>
</dbReference>
<reference evidence="8 9" key="1">
    <citation type="submission" date="2019-09" db="EMBL/GenBank/DDBJ databases">
        <authorList>
            <person name="Valk L.C."/>
        </authorList>
    </citation>
    <scope>NUCLEOTIDE SEQUENCE [LARGE SCALE GENOMIC DNA]</scope>
    <source>
        <strain evidence="8">GalUA</strain>
    </source>
</reference>
<evidence type="ECO:0000313" key="9">
    <source>
        <dbReference type="Proteomes" id="UP000461768"/>
    </source>
</evidence>
<dbReference type="PROSITE" id="PS00039">
    <property type="entry name" value="DEAD_ATP_HELICASE"/>
    <property type="match status" value="1"/>
</dbReference>
<dbReference type="Proteomes" id="UP000461768">
    <property type="component" value="Unassembled WGS sequence"/>
</dbReference>
<keyword evidence="3 5" id="KW-0347">Helicase</keyword>
<dbReference type="GO" id="GO:0033592">
    <property type="term" value="F:RNA strand annealing activity"/>
    <property type="evidence" value="ECO:0007669"/>
    <property type="project" value="TreeGrafter"/>
</dbReference>
<dbReference type="SUPFAM" id="SSF52540">
    <property type="entry name" value="P-loop containing nucleoside triphosphate hydrolases"/>
    <property type="match status" value="1"/>
</dbReference>
<evidence type="ECO:0000256" key="2">
    <source>
        <dbReference type="ARBA" id="ARBA00022801"/>
    </source>
</evidence>
<dbReference type="SMART" id="SM00490">
    <property type="entry name" value="HELICc"/>
    <property type="match status" value="1"/>
</dbReference>
<protein>
    <submittedName>
        <fullName evidence="8">DEAD/DEAH box helicase</fullName>
    </submittedName>
</protein>
<comment type="similarity">
    <text evidence="5">Belongs to the DEAD box helicase family.</text>
</comment>
<evidence type="ECO:0000256" key="4">
    <source>
        <dbReference type="ARBA" id="ARBA00022840"/>
    </source>
</evidence>
<dbReference type="InterPro" id="IPR027417">
    <property type="entry name" value="P-loop_NTPase"/>
</dbReference>
<dbReference type="AlphaFoldDB" id="A0A7V7UB09"/>
<dbReference type="InterPro" id="IPR011545">
    <property type="entry name" value="DEAD/DEAH_box_helicase_dom"/>
</dbReference>
<dbReference type="GO" id="GO:0005524">
    <property type="term" value="F:ATP binding"/>
    <property type="evidence" value="ECO:0007669"/>
    <property type="project" value="UniProtKB-KW"/>
</dbReference>
<comment type="caution">
    <text evidence="8">The sequence shown here is derived from an EMBL/GenBank/DDBJ whole genome shotgun (WGS) entry which is preliminary data.</text>
</comment>
<dbReference type="Pfam" id="PF00270">
    <property type="entry name" value="DEAD"/>
    <property type="match status" value="1"/>
</dbReference>
<keyword evidence="2 5" id="KW-0378">Hydrolase</keyword>
<evidence type="ECO:0000259" key="7">
    <source>
        <dbReference type="PROSITE" id="PS51194"/>
    </source>
</evidence>
<gene>
    <name evidence="8" type="ORF">F7O84_08400</name>
</gene>
<accession>A0A7V7UB09</accession>
<evidence type="ECO:0000259" key="6">
    <source>
        <dbReference type="PROSITE" id="PS51192"/>
    </source>
</evidence>
<organism evidence="8 9">
    <name type="scientific">Candidatus Galacturonatibacter soehngenii</name>
    <dbReference type="NCBI Taxonomy" id="2307010"/>
    <lineage>
        <taxon>Bacteria</taxon>
        <taxon>Bacillati</taxon>
        <taxon>Bacillota</taxon>
        <taxon>Clostridia</taxon>
        <taxon>Lachnospirales</taxon>
        <taxon>Lachnospiraceae</taxon>
        <taxon>Candidatus Galacturonatibacter</taxon>
    </lineage>
</organism>
<dbReference type="GO" id="GO:0005840">
    <property type="term" value="C:ribosome"/>
    <property type="evidence" value="ECO:0007669"/>
    <property type="project" value="TreeGrafter"/>
</dbReference>
<dbReference type="InterPro" id="IPR000629">
    <property type="entry name" value="RNA-helicase_DEAD-box_CS"/>
</dbReference>
<feature type="domain" description="Helicase ATP-binding" evidence="6">
    <location>
        <begin position="31"/>
        <end position="203"/>
    </location>
</feature>
<name>A0A7V7UB09_9FIRM</name>
<dbReference type="GO" id="GO:0005829">
    <property type="term" value="C:cytosol"/>
    <property type="evidence" value="ECO:0007669"/>
    <property type="project" value="TreeGrafter"/>
</dbReference>
<dbReference type="InterPro" id="IPR001650">
    <property type="entry name" value="Helicase_C-like"/>
</dbReference>
<dbReference type="RefSeq" id="WP_151144140.1">
    <property type="nucleotide sequence ID" value="NZ_WAGX01000005.1"/>
</dbReference>
<dbReference type="InterPro" id="IPR014001">
    <property type="entry name" value="Helicase_ATP-bd"/>
</dbReference>
<dbReference type="SMART" id="SM00487">
    <property type="entry name" value="DEXDc"/>
    <property type="match status" value="1"/>
</dbReference>
<evidence type="ECO:0000256" key="3">
    <source>
        <dbReference type="ARBA" id="ARBA00022806"/>
    </source>
</evidence>
<dbReference type="GO" id="GO:0009409">
    <property type="term" value="P:response to cold"/>
    <property type="evidence" value="ECO:0007669"/>
    <property type="project" value="TreeGrafter"/>
</dbReference>
<evidence type="ECO:0000256" key="5">
    <source>
        <dbReference type="RuleBase" id="RU000492"/>
    </source>
</evidence>